<evidence type="ECO:0000259" key="1">
    <source>
        <dbReference type="SMART" id="SM00256"/>
    </source>
</evidence>
<dbReference type="PANTHER" id="PTHR31672">
    <property type="entry name" value="BNACNNG10540D PROTEIN"/>
    <property type="match status" value="1"/>
</dbReference>
<dbReference type="Pfam" id="PF00646">
    <property type="entry name" value="F-box"/>
    <property type="match status" value="1"/>
</dbReference>
<evidence type="ECO:0000313" key="3">
    <source>
        <dbReference type="Proteomes" id="UP000593562"/>
    </source>
</evidence>
<comment type="caution">
    <text evidence="2">The sequence shown here is derived from an EMBL/GenBank/DDBJ whole genome shotgun (WGS) entry which is preliminary data.</text>
</comment>
<gene>
    <name evidence="2" type="ORF">HS088_TW13G01145</name>
</gene>
<dbReference type="InParanoid" id="A0A7J7CWD4"/>
<accession>A0A7J7CWD4</accession>
<dbReference type="Proteomes" id="UP000593562">
    <property type="component" value="Unassembled WGS sequence"/>
</dbReference>
<evidence type="ECO:0000313" key="2">
    <source>
        <dbReference type="EMBL" id="KAF5738249.1"/>
    </source>
</evidence>
<reference evidence="2 3" key="1">
    <citation type="journal article" date="2020" name="Nat. Commun.">
        <title>Genome of Tripterygium wilfordii and identification of cytochrome P450 involved in triptolide biosynthesis.</title>
        <authorList>
            <person name="Tu L."/>
            <person name="Su P."/>
            <person name="Zhang Z."/>
            <person name="Gao L."/>
            <person name="Wang J."/>
            <person name="Hu T."/>
            <person name="Zhou J."/>
            <person name="Zhang Y."/>
            <person name="Zhao Y."/>
            <person name="Liu Y."/>
            <person name="Song Y."/>
            <person name="Tong Y."/>
            <person name="Lu Y."/>
            <person name="Yang J."/>
            <person name="Xu C."/>
            <person name="Jia M."/>
            <person name="Peters R.J."/>
            <person name="Huang L."/>
            <person name="Gao W."/>
        </authorList>
    </citation>
    <scope>NUCLEOTIDE SEQUENCE [LARGE SCALE GENOMIC DNA]</scope>
    <source>
        <strain evidence="3">cv. XIE 37</strain>
        <tissue evidence="2">Leaf</tissue>
    </source>
</reference>
<dbReference type="SMART" id="SM00256">
    <property type="entry name" value="FBOX"/>
    <property type="match status" value="1"/>
</dbReference>
<dbReference type="InterPro" id="IPR056592">
    <property type="entry name" value="Beta-prop_At3g26010-like"/>
</dbReference>
<dbReference type="AlphaFoldDB" id="A0A7J7CWD4"/>
<organism evidence="2 3">
    <name type="scientific">Tripterygium wilfordii</name>
    <name type="common">Thunder God vine</name>
    <dbReference type="NCBI Taxonomy" id="458696"/>
    <lineage>
        <taxon>Eukaryota</taxon>
        <taxon>Viridiplantae</taxon>
        <taxon>Streptophyta</taxon>
        <taxon>Embryophyta</taxon>
        <taxon>Tracheophyta</taxon>
        <taxon>Spermatophyta</taxon>
        <taxon>Magnoliopsida</taxon>
        <taxon>eudicotyledons</taxon>
        <taxon>Gunneridae</taxon>
        <taxon>Pentapetalae</taxon>
        <taxon>rosids</taxon>
        <taxon>fabids</taxon>
        <taxon>Celastrales</taxon>
        <taxon>Celastraceae</taxon>
        <taxon>Tripterygium</taxon>
    </lineage>
</organism>
<feature type="domain" description="F-box" evidence="1">
    <location>
        <begin position="29"/>
        <end position="69"/>
    </location>
</feature>
<name>A0A7J7CWD4_TRIWF</name>
<dbReference type="EMBL" id="JAAARO010000013">
    <property type="protein sequence ID" value="KAF5738249.1"/>
    <property type="molecule type" value="Genomic_DNA"/>
</dbReference>
<dbReference type="PANTHER" id="PTHR31672:SF8">
    <property type="entry name" value="F-BOX DOMAIN-CONTAINING PROTEIN"/>
    <property type="match status" value="1"/>
</dbReference>
<protein>
    <submittedName>
        <fullName evidence="2">Putative F-box family protein</fullName>
    </submittedName>
</protein>
<dbReference type="InterPro" id="IPR050796">
    <property type="entry name" value="SCF_F-box_component"/>
</dbReference>
<dbReference type="SUPFAM" id="SSF81383">
    <property type="entry name" value="F-box domain"/>
    <property type="match status" value="1"/>
</dbReference>
<dbReference type="InterPro" id="IPR036047">
    <property type="entry name" value="F-box-like_dom_sf"/>
</dbReference>
<sequence>MADGDQHKADSTEEDEANSWSRFLSKISTEPEIQLEVLSRLPTKTIFRFKCVSKAFNNLTTEPHFLIKHSQLIHGNCFTGFFCQSKKLPLSLFYYNRIIIEDVKMGQPDFLPLEPNSCSVPDPSFKFLLPQGVEQQDSAIELLDSCHGLVLCYRFFWTFGSFSNISFNKICFVCNPLTKEHVELPQMRKRSNRVYYSLIADTAHTGCINFKVVCVSRPKFSEPCSKLSILSSEKGVWEHFEERLPCLAHETMMGSKLIFNGKLHWDCLEGYILVCPLDVRKSEPCYELIEAPRAPLGRCLWKFQNKILCYCFGYENEFPAWSLGIDDKKWKLEKSDEFEKENSRDGSTWVEDYEELVSQYEKFSNMRISG</sequence>
<dbReference type="Pfam" id="PF24750">
    <property type="entry name" value="b-prop_At3g26010-like"/>
    <property type="match status" value="1"/>
</dbReference>
<keyword evidence="3" id="KW-1185">Reference proteome</keyword>
<dbReference type="InterPro" id="IPR001810">
    <property type="entry name" value="F-box_dom"/>
</dbReference>
<proteinExistence type="predicted"/>